<gene>
    <name evidence="2" type="ORF">SAMN04515677_101109</name>
</gene>
<reference evidence="2 3" key="1">
    <citation type="submission" date="2016-10" db="EMBL/GenBank/DDBJ databases">
        <authorList>
            <person name="de Groot N.N."/>
        </authorList>
    </citation>
    <scope>NUCLEOTIDE SEQUENCE [LARGE SCALE GENOMIC DNA]</scope>
    <source>
        <strain evidence="2 3">DSM 797</strain>
    </source>
</reference>
<feature type="domain" description="BFD-like [2Fe-2S]-binding" evidence="1">
    <location>
        <begin position="7"/>
        <end position="50"/>
    </location>
</feature>
<dbReference type="AlphaFoldDB" id="A0A1G9I5I7"/>
<evidence type="ECO:0000313" key="3">
    <source>
        <dbReference type="Proteomes" id="UP000199068"/>
    </source>
</evidence>
<dbReference type="RefSeq" id="WP_092721818.1">
    <property type="nucleotide sequence ID" value="NZ_FNGW01000001.1"/>
</dbReference>
<dbReference type="EMBL" id="FNGW01000001">
    <property type="protein sequence ID" value="SDL20315.1"/>
    <property type="molecule type" value="Genomic_DNA"/>
</dbReference>
<keyword evidence="3" id="KW-1185">Reference proteome</keyword>
<organism evidence="2 3">
    <name type="scientific">Romboutsia lituseburensis DSM 797</name>
    <dbReference type="NCBI Taxonomy" id="1121325"/>
    <lineage>
        <taxon>Bacteria</taxon>
        <taxon>Bacillati</taxon>
        <taxon>Bacillota</taxon>
        <taxon>Clostridia</taxon>
        <taxon>Peptostreptococcales</taxon>
        <taxon>Peptostreptococcaceae</taxon>
        <taxon>Romboutsia</taxon>
    </lineage>
</organism>
<dbReference type="Proteomes" id="UP000199068">
    <property type="component" value="Unassembled WGS sequence"/>
</dbReference>
<accession>A0A1G9I5I7</accession>
<name>A0A1G9I5I7_9FIRM</name>
<proteinExistence type="predicted"/>
<dbReference type="InterPro" id="IPR007419">
    <property type="entry name" value="BFD-like_2Fe2S-bd_dom"/>
</dbReference>
<dbReference type="CDD" id="cd19942">
    <property type="entry name" value="Fer2_BFD-like"/>
    <property type="match status" value="1"/>
</dbReference>
<evidence type="ECO:0000313" key="2">
    <source>
        <dbReference type="EMBL" id="SDL20315.1"/>
    </source>
</evidence>
<evidence type="ECO:0000259" key="1">
    <source>
        <dbReference type="Pfam" id="PF04324"/>
    </source>
</evidence>
<sequence>MDVNERVCGCFNVTVKDLIKAKENGCNSVEEMIKETKMGTSCKRCKDKAELTALKVILNRLYIK</sequence>
<dbReference type="InterPro" id="IPR041854">
    <property type="entry name" value="BFD-like_2Fe2S-bd_dom_sf"/>
</dbReference>
<dbReference type="Pfam" id="PF04324">
    <property type="entry name" value="Fer2_BFD"/>
    <property type="match status" value="1"/>
</dbReference>
<protein>
    <submittedName>
        <fullName evidence="2">BFD-like [2Fe-2S] binding domain-containing protein</fullName>
    </submittedName>
</protein>
<dbReference type="Gene3D" id="1.10.10.1100">
    <property type="entry name" value="BFD-like [2Fe-2S]-binding domain"/>
    <property type="match status" value="1"/>
</dbReference>